<dbReference type="SUPFAM" id="SSF55729">
    <property type="entry name" value="Acyl-CoA N-acyltransferases (Nat)"/>
    <property type="match status" value="1"/>
</dbReference>
<keyword evidence="3" id="KW-1185">Reference proteome</keyword>
<evidence type="ECO:0000313" key="2">
    <source>
        <dbReference type="EMBL" id="QBX56490.1"/>
    </source>
</evidence>
<feature type="domain" description="N-acetyltransferase" evidence="1">
    <location>
        <begin position="23"/>
        <end position="180"/>
    </location>
</feature>
<dbReference type="AlphaFoldDB" id="A0A4P7IIG4"/>
<reference evidence="2 3" key="1">
    <citation type="submission" date="2019-03" db="EMBL/GenBank/DDBJ databases">
        <title>Three New Species of Nocardioides, Nocardioides euryhalodurans sp. nov., Nocardioides seonyuensis sp. nov. and Nocardioides eburneoflavus sp. nov. Iolated from Soil.</title>
        <authorList>
            <person name="Roh S.G."/>
            <person name="Lee C."/>
            <person name="Kim M.-K."/>
            <person name="Kim S.B."/>
        </authorList>
    </citation>
    <scope>NUCLEOTIDE SEQUENCE [LARGE SCALE GENOMIC DNA]</scope>
    <source>
        <strain evidence="2 3">MMS17-SY207-3</strain>
    </source>
</reference>
<dbReference type="GO" id="GO:0005737">
    <property type="term" value="C:cytoplasm"/>
    <property type="evidence" value="ECO:0007669"/>
    <property type="project" value="TreeGrafter"/>
</dbReference>
<keyword evidence="2" id="KW-0808">Transferase</keyword>
<dbReference type="GO" id="GO:0008999">
    <property type="term" value="F:protein-N-terminal-alanine acetyltransferase activity"/>
    <property type="evidence" value="ECO:0007669"/>
    <property type="project" value="TreeGrafter"/>
</dbReference>
<dbReference type="Gene3D" id="3.40.630.30">
    <property type="match status" value="1"/>
</dbReference>
<dbReference type="GO" id="GO:1990189">
    <property type="term" value="F:protein N-terminal-serine acetyltransferase activity"/>
    <property type="evidence" value="ECO:0007669"/>
    <property type="project" value="TreeGrafter"/>
</dbReference>
<dbReference type="InterPro" id="IPR000182">
    <property type="entry name" value="GNAT_dom"/>
</dbReference>
<evidence type="ECO:0000313" key="3">
    <source>
        <dbReference type="Proteomes" id="UP000294853"/>
    </source>
</evidence>
<dbReference type="RefSeq" id="WP_135268476.1">
    <property type="nucleotide sequence ID" value="NZ_CP038436.1"/>
</dbReference>
<dbReference type="PANTHER" id="PTHR43441">
    <property type="entry name" value="RIBOSOMAL-PROTEIN-SERINE ACETYLTRANSFERASE"/>
    <property type="match status" value="1"/>
</dbReference>
<proteinExistence type="predicted"/>
<dbReference type="Proteomes" id="UP000294853">
    <property type="component" value="Chromosome"/>
</dbReference>
<dbReference type="PROSITE" id="PS51186">
    <property type="entry name" value="GNAT"/>
    <property type="match status" value="1"/>
</dbReference>
<dbReference type="PANTHER" id="PTHR43441:SF10">
    <property type="entry name" value="ACETYLTRANSFERASE"/>
    <property type="match status" value="1"/>
</dbReference>
<dbReference type="EMBL" id="CP038436">
    <property type="protein sequence ID" value="QBX56490.1"/>
    <property type="molecule type" value="Genomic_DNA"/>
</dbReference>
<protein>
    <submittedName>
        <fullName evidence="2">N-acetyltransferase</fullName>
    </submittedName>
</protein>
<dbReference type="InterPro" id="IPR051908">
    <property type="entry name" value="Ribosomal_N-acetyltransferase"/>
</dbReference>
<evidence type="ECO:0000259" key="1">
    <source>
        <dbReference type="PROSITE" id="PS51186"/>
    </source>
</evidence>
<organism evidence="2 3">
    <name type="scientific">Nocardioides seonyuensis</name>
    <dbReference type="NCBI Taxonomy" id="2518371"/>
    <lineage>
        <taxon>Bacteria</taxon>
        <taxon>Bacillati</taxon>
        <taxon>Actinomycetota</taxon>
        <taxon>Actinomycetes</taxon>
        <taxon>Propionibacteriales</taxon>
        <taxon>Nocardioidaceae</taxon>
        <taxon>Nocardioides</taxon>
    </lineage>
</organism>
<sequence>MGNQFDDEVLAGDGFRLSTLDLGDVEDVTSACRDEVTQRWLPLPNPYTCDAARSFIEEVAPGMHTSGAGLVRRIEVAGRLCGVIDLKKTDWKTRETEIGYWVAPWARGRGLAGKASRVLGDWALSDQGMARVVIRCATGNTASQAAASSAGFVREGIARSAGIVHSGRVDLAIFGKVYADLDGT</sequence>
<name>A0A4P7IIG4_9ACTN</name>
<accession>A0A4P7IIG4</accession>
<gene>
    <name evidence="2" type="ORF">EXE58_14125</name>
</gene>
<dbReference type="OrthoDB" id="9795188at2"/>
<dbReference type="KEGG" id="nsn:EXE58_14125"/>
<dbReference type="Pfam" id="PF13302">
    <property type="entry name" value="Acetyltransf_3"/>
    <property type="match status" value="1"/>
</dbReference>
<dbReference type="InterPro" id="IPR016181">
    <property type="entry name" value="Acyl_CoA_acyltransferase"/>
</dbReference>